<dbReference type="AlphaFoldDB" id="A0A1G9HWK1"/>
<dbReference type="STRING" id="576118.SAMN05216216_12729"/>
<dbReference type="Gene3D" id="3.40.30.10">
    <property type="entry name" value="Glutaredoxin"/>
    <property type="match status" value="1"/>
</dbReference>
<dbReference type="PROSITE" id="PS51352">
    <property type="entry name" value="THIOREDOXIN_2"/>
    <property type="match status" value="1"/>
</dbReference>
<dbReference type="PANTHER" id="PTHR45663:SF6">
    <property type="entry name" value="THIOREDOXIN-LIKE PROTEIN YDBP"/>
    <property type="match status" value="1"/>
</dbReference>
<keyword evidence="3" id="KW-1185">Reference proteome</keyword>
<dbReference type="GO" id="GO:0015035">
    <property type="term" value="F:protein-disulfide reductase activity"/>
    <property type="evidence" value="ECO:0007669"/>
    <property type="project" value="TreeGrafter"/>
</dbReference>
<evidence type="ECO:0000259" key="1">
    <source>
        <dbReference type="PROSITE" id="PS51352"/>
    </source>
</evidence>
<gene>
    <name evidence="2" type="ORF">SAMN05216216_12729</name>
</gene>
<organism evidence="2 3">
    <name type="scientific">Lacicoccus qingdaonensis</name>
    <dbReference type="NCBI Taxonomy" id="576118"/>
    <lineage>
        <taxon>Bacteria</taxon>
        <taxon>Bacillati</taxon>
        <taxon>Bacillota</taxon>
        <taxon>Bacilli</taxon>
        <taxon>Bacillales</taxon>
        <taxon>Salinicoccaceae</taxon>
        <taxon>Lacicoccus</taxon>
    </lineage>
</organism>
<evidence type="ECO:0000313" key="2">
    <source>
        <dbReference type="EMBL" id="SDL17341.1"/>
    </source>
</evidence>
<dbReference type="InterPro" id="IPR013766">
    <property type="entry name" value="Thioredoxin_domain"/>
</dbReference>
<keyword evidence="2" id="KW-0413">Isomerase</keyword>
<dbReference type="InterPro" id="IPR036249">
    <property type="entry name" value="Thioredoxin-like_sf"/>
</dbReference>
<protein>
    <submittedName>
        <fullName evidence="2">Thiol-disulfide isomerase or thioredoxin</fullName>
    </submittedName>
</protein>
<feature type="domain" description="Thioredoxin" evidence="1">
    <location>
        <begin position="1"/>
        <end position="105"/>
    </location>
</feature>
<dbReference type="PANTHER" id="PTHR45663">
    <property type="entry name" value="GEO12009P1"/>
    <property type="match status" value="1"/>
</dbReference>
<dbReference type="RefSeq" id="WP_092987695.1">
    <property type="nucleotide sequence ID" value="NZ_FNFY01000027.1"/>
</dbReference>
<dbReference type="OrthoDB" id="7629852at2"/>
<name>A0A1G9HWK1_9BACL</name>
<dbReference type="GO" id="GO:0016853">
    <property type="term" value="F:isomerase activity"/>
    <property type="evidence" value="ECO:0007669"/>
    <property type="project" value="UniProtKB-KW"/>
</dbReference>
<dbReference type="GO" id="GO:0005829">
    <property type="term" value="C:cytosol"/>
    <property type="evidence" value="ECO:0007669"/>
    <property type="project" value="TreeGrafter"/>
</dbReference>
<dbReference type="CDD" id="cd02947">
    <property type="entry name" value="TRX_family"/>
    <property type="match status" value="1"/>
</dbReference>
<accession>A0A1G9HWK1</accession>
<reference evidence="3" key="1">
    <citation type="submission" date="2016-10" db="EMBL/GenBank/DDBJ databases">
        <authorList>
            <person name="Varghese N."/>
            <person name="Submissions S."/>
        </authorList>
    </citation>
    <scope>NUCLEOTIDE SEQUENCE [LARGE SCALE GENOMIC DNA]</scope>
    <source>
        <strain evidence="3">CGMCC 1.8895</strain>
    </source>
</reference>
<dbReference type="SUPFAM" id="SSF52833">
    <property type="entry name" value="Thioredoxin-like"/>
    <property type="match status" value="1"/>
</dbReference>
<dbReference type="EMBL" id="FNFY01000027">
    <property type="protein sequence ID" value="SDL17341.1"/>
    <property type="molecule type" value="Genomic_DNA"/>
</dbReference>
<dbReference type="GO" id="GO:0045454">
    <property type="term" value="P:cell redox homeostasis"/>
    <property type="evidence" value="ECO:0007669"/>
    <property type="project" value="TreeGrafter"/>
</dbReference>
<dbReference type="Proteomes" id="UP000199008">
    <property type="component" value="Unassembled WGS sequence"/>
</dbReference>
<evidence type="ECO:0000313" key="3">
    <source>
        <dbReference type="Proteomes" id="UP000199008"/>
    </source>
</evidence>
<proteinExistence type="predicted"/>
<sequence length="105" mass="12374">MDAIRTYNDYKEIIRSHDTVIIKFYADWCPDCSALNHFIRPIMEEYRYMDWYELNRDEIPTAADENDVTGIPGLLIFKKGRKTAHLHPLNAKSPGDVRKFLKENL</sequence>
<dbReference type="Pfam" id="PF00085">
    <property type="entry name" value="Thioredoxin"/>
    <property type="match status" value="1"/>
</dbReference>